<accession>A0A1F4W0X4</accession>
<keyword evidence="1" id="KW-0812">Transmembrane</keyword>
<evidence type="ECO:0000313" key="2">
    <source>
        <dbReference type="EMBL" id="OGC63051.1"/>
    </source>
</evidence>
<dbReference type="AlphaFoldDB" id="A0A1F4W0X4"/>
<reference evidence="2 3" key="1">
    <citation type="journal article" date="2016" name="Nat. Commun.">
        <title>Thousands of microbial genomes shed light on interconnected biogeochemical processes in an aquifer system.</title>
        <authorList>
            <person name="Anantharaman K."/>
            <person name="Brown C.T."/>
            <person name="Hug L.A."/>
            <person name="Sharon I."/>
            <person name="Castelle C.J."/>
            <person name="Probst A.J."/>
            <person name="Thomas B.C."/>
            <person name="Singh A."/>
            <person name="Wilkins M.J."/>
            <person name="Karaoz U."/>
            <person name="Brodie E.L."/>
            <person name="Williams K.H."/>
            <person name="Hubbard S.S."/>
            <person name="Banfield J.F."/>
        </authorList>
    </citation>
    <scope>NUCLEOTIDE SEQUENCE [LARGE SCALE GENOMIC DNA]</scope>
</reference>
<protein>
    <submittedName>
        <fullName evidence="2">Uncharacterized protein</fullName>
    </submittedName>
</protein>
<proteinExistence type="predicted"/>
<keyword evidence="1" id="KW-1133">Transmembrane helix</keyword>
<sequence length="75" mass="8176">MCFVTVPLVISLITALISGGELFFEWAYDGWVATITWANPTFKIFSVSTGACVILLVASYIVFSFLYDGKSGVVK</sequence>
<gene>
    <name evidence="2" type="ORF">A2264_03885</name>
</gene>
<evidence type="ECO:0000256" key="1">
    <source>
        <dbReference type="SAM" id="Phobius"/>
    </source>
</evidence>
<name>A0A1F4W0X4_UNCKA</name>
<keyword evidence="1" id="KW-0472">Membrane</keyword>
<feature type="transmembrane region" description="Helical" evidence="1">
    <location>
        <begin position="43"/>
        <end position="67"/>
    </location>
</feature>
<dbReference type="EMBL" id="MEVT01000009">
    <property type="protein sequence ID" value="OGC63051.1"/>
    <property type="molecule type" value="Genomic_DNA"/>
</dbReference>
<organism evidence="2 3">
    <name type="scientific">candidate division WWE3 bacterium RIFOXYA2_FULL_46_9</name>
    <dbReference type="NCBI Taxonomy" id="1802636"/>
    <lineage>
        <taxon>Bacteria</taxon>
        <taxon>Katanobacteria</taxon>
    </lineage>
</organism>
<dbReference type="Proteomes" id="UP000176614">
    <property type="component" value="Unassembled WGS sequence"/>
</dbReference>
<comment type="caution">
    <text evidence="2">The sequence shown here is derived from an EMBL/GenBank/DDBJ whole genome shotgun (WGS) entry which is preliminary data.</text>
</comment>
<evidence type="ECO:0000313" key="3">
    <source>
        <dbReference type="Proteomes" id="UP000176614"/>
    </source>
</evidence>